<dbReference type="PANTHER" id="PTHR47723:SF18">
    <property type="entry name" value="RNASE H TYPE-1 DOMAIN-CONTAINING PROTEIN"/>
    <property type="match status" value="1"/>
</dbReference>
<dbReference type="GO" id="GO:0003676">
    <property type="term" value="F:nucleic acid binding"/>
    <property type="evidence" value="ECO:0007669"/>
    <property type="project" value="InterPro"/>
</dbReference>
<keyword evidence="3" id="KW-1185">Reference proteome</keyword>
<evidence type="ECO:0000313" key="3">
    <source>
        <dbReference type="Proteomes" id="UP000834106"/>
    </source>
</evidence>
<organism evidence="2 3">
    <name type="scientific">Fraxinus pennsylvanica</name>
    <dbReference type="NCBI Taxonomy" id="56036"/>
    <lineage>
        <taxon>Eukaryota</taxon>
        <taxon>Viridiplantae</taxon>
        <taxon>Streptophyta</taxon>
        <taxon>Embryophyta</taxon>
        <taxon>Tracheophyta</taxon>
        <taxon>Spermatophyta</taxon>
        <taxon>Magnoliopsida</taxon>
        <taxon>eudicotyledons</taxon>
        <taxon>Gunneridae</taxon>
        <taxon>Pentapetalae</taxon>
        <taxon>asterids</taxon>
        <taxon>lamiids</taxon>
        <taxon>Lamiales</taxon>
        <taxon>Oleaceae</taxon>
        <taxon>Oleeae</taxon>
        <taxon>Fraxinus</taxon>
    </lineage>
</organism>
<dbReference type="InterPro" id="IPR044730">
    <property type="entry name" value="RNase_H-like_dom_plant"/>
</dbReference>
<proteinExistence type="predicted"/>
<protein>
    <recommendedName>
        <fullName evidence="1">RNase H type-1 domain-containing protein</fullName>
    </recommendedName>
</protein>
<dbReference type="PANTHER" id="PTHR47723">
    <property type="entry name" value="OS05G0353850 PROTEIN"/>
    <property type="match status" value="1"/>
</dbReference>
<reference evidence="2" key="1">
    <citation type="submission" date="2023-05" db="EMBL/GenBank/DDBJ databases">
        <authorList>
            <person name="Huff M."/>
        </authorList>
    </citation>
    <scope>NUCLEOTIDE SEQUENCE</scope>
</reference>
<feature type="domain" description="RNase H type-1" evidence="1">
    <location>
        <begin position="192"/>
        <end position="229"/>
    </location>
</feature>
<gene>
    <name evidence="2" type="ORF">FPE_LOCUS32454</name>
</gene>
<dbReference type="CDD" id="cd06222">
    <property type="entry name" value="RNase_H_like"/>
    <property type="match status" value="1"/>
</dbReference>
<name>A0AAD2AB87_9LAMI</name>
<dbReference type="EMBL" id="OU503056">
    <property type="protein sequence ID" value="CAI9785024.1"/>
    <property type="molecule type" value="Genomic_DNA"/>
</dbReference>
<dbReference type="Pfam" id="PF13456">
    <property type="entry name" value="RVT_3"/>
    <property type="match status" value="1"/>
</dbReference>
<accession>A0AAD2AB87</accession>
<sequence>MEAIRSIPLGKFPTPDLLIWRHSKHGEYCVKYGYWLAFSIKNPVLEVSSSYNSDAKWAQNFRNSPIYHKLKMNEFEKLCMTAYQIWSDRNALYYGRSIPPVQRQCEKLEEYLADFQATQLFLKVPSREIAIQPGVSRRRFWKTPPTDELILNTDAAVNNEEGVISIGAVIRNHCGEKWIPCSRSKSSTFIFHSHALNVAEDCRLLMTRMGNCLIQHAPRRTNQVAHELALLAKISRHEFMCCEEIPESIVNLVNYDVSHMND</sequence>
<dbReference type="Proteomes" id="UP000834106">
    <property type="component" value="Chromosome 21"/>
</dbReference>
<dbReference type="InterPro" id="IPR002156">
    <property type="entry name" value="RNaseH_domain"/>
</dbReference>
<dbReference type="AlphaFoldDB" id="A0AAD2AB87"/>
<evidence type="ECO:0000259" key="1">
    <source>
        <dbReference type="Pfam" id="PF13456"/>
    </source>
</evidence>
<evidence type="ECO:0000313" key="2">
    <source>
        <dbReference type="EMBL" id="CAI9785024.1"/>
    </source>
</evidence>
<dbReference type="InterPro" id="IPR053151">
    <property type="entry name" value="RNase_H-like"/>
</dbReference>
<dbReference type="GO" id="GO:0004523">
    <property type="term" value="F:RNA-DNA hybrid ribonuclease activity"/>
    <property type="evidence" value="ECO:0007669"/>
    <property type="project" value="InterPro"/>
</dbReference>